<reference evidence="1 2" key="1">
    <citation type="journal article" date="2018" name="Front. Plant Sci.">
        <title>Red Clover (Trifolium pratense) and Zigzag Clover (T. medium) - A Picture of Genomic Similarities and Differences.</title>
        <authorList>
            <person name="Dluhosova J."/>
            <person name="Istvanek J."/>
            <person name="Nedelnik J."/>
            <person name="Repkova J."/>
        </authorList>
    </citation>
    <scope>NUCLEOTIDE SEQUENCE [LARGE SCALE GENOMIC DNA]</scope>
    <source>
        <strain evidence="2">cv. 10/8</strain>
        <tissue evidence="1">Leaf</tissue>
    </source>
</reference>
<name>A0A392U8Q3_9FABA</name>
<dbReference type="AlphaFoldDB" id="A0A392U8Q3"/>
<accession>A0A392U8Q3</accession>
<evidence type="ECO:0000313" key="2">
    <source>
        <dbReference type="Proteomes" id="UP000265520"/>
    </source>
</evidence>
<dbReference type="Proteomes" id="UP000265520">
    <property type="component" value="Unassembled WGS sequence"/>
</dbReference>
<proteinExistence type="predicted"/>
<evidence type="ECO:0000313" key="1">
    <source>
        <dbReference type="EMBL" id="MCI69891.1"/>
    </source>
</evidence>
<dbReference type="EMBL" id="LXQA010764935">
    <property type="protein sequence ID" value="MCI69891.1"/>
    <property type="molecule type" value="Genomic_DNA"/>
</dbReference>
<sequence>MQSLKKVARLPCKNAVLKILKNVVRKRSGRNRAVRPVEIVNHVTSDSGYSLGSVNKDWEHWVALHG</sequence>
<keyword evidence="2" id="KW-1185">Reference proteome</keyword>
<feature type="non-terminal residue" evidence="1">
    <location>
        <position position="66"/>
    </location>
</feature>
<organism evidence="1 2">
    <name type="scientific">Trifolium medium</name>
    <dbReference type="NCBI Taxonomy" id="97028"/>
    <lineage>
        <taxon>Eukaryota</taxon>
        <taxon>Viridiplantae</taxon>
        <taxon>Streptophyta</taxon>
        <taxon>Embryophyta</taxon>
        <taxon>Tracheophyta</taxon>
        <taxon>Spermatophyta</taxon>
        <taxon>Magnoliopsida</taxon>
        <taxon>eudicotyledons</taxon>
        <taxon>Gunneridae</taxon>
        <taxon>Pentapetalae</taxon>
        <taxon>rosids</taxon>
        <taxon>fabids</taxon>
        <taxon>Fabales</taxon>
        <taxon>Fabaceae</taxon>
        <taxon>Papilionoideae</taxon>
        <taxon>50 kb inversion clade</taxon>
        <taxon>NPAAA clade</taxon>
        <taxon>Hologalegina</taxon>
        <taxon>IRL clade</taxon>
        <taxon>Trifolieae</taxon>
        <taxon>Trifolium</taxon>
    </lineage>
</organism>
<comment type="caution">
    <text evidence="1">The sequence shown here is derived from an EMBL/GenBank/DDBJ whole genome shotgun (WGS) entry which is preliminary data.</text>
</comment>
<protein>
    <submittedName>
        <fullName evidence="1">Uncharacterized protein</fullName>
    </submittedName>
</protein>